<dbReference type="Proteomes" id="UP000745577">
    <property type="component" value="Unassembled WGS sequence"/>
</dbReference>
<feature type="transmembrane region" description="Helical" evidence="1">
    <location>
        <begin position="337"/>
        <end position="357"/>
    </location>
</feature>
<accession>A0A955I6L8</accession>
<feature type="transmembrane region" description="Helical" evidence="1">
    <location>
        <begin position="54"/>
        <end position="71"/>
    </location>
</feature>
<feature type="transmembrane region" description="Helical" evidence="1">
    <location>
        <begin position="80"/>
        <end position="98"/>
    </location>
</feature>
<feature type="transmembrane region" description="Helical" evidence="1">
    <location>
        <begin position="496"/>
        <end position="517"/>
    </location>
</feature>
<dbReference type="PANTHER" id="PTHR10790">
    <property type="entry name" value="TPR-DOMAIN CONTAINING PROTEIN"/>
    <property type="match status" value="1"/>
</dbReference>
<feature type="transmembrane region" description="Helical" evidence="1">
    <location>
        <begin position="163"/>
        <end position="184"/>
    </location>
</feature>
<dbReference type="AlphaFoldDB" id="A0A955I6L8"/>
<keyword evidence="1" id="KW-0472">Membrane</keyword>
<gene>
    <name evidence="2" type="ORF">KC675_00950</name>
</gene>
<dbReference type="InterPro" id="IPR018746">
    <property type="entry name" value="DUF2298"/>
</dbReference>
<reference evidence="2" key="2">
    <citation type="journal article" date="2021" name="Microbiome">
        <title>Successional dynamics and alternative stable states in a saline activated sludge microbial community over 9 years.</title>
        <authorList>
            <person name="Wang Y."/>
            <person name="Ye J."/>
            <person name="Ju F."/>
            <person name="Liu L."/>
            <person name="Boyd J.A."/>
            <person name="Deng Y."/>
            <person name="Parks D.H."/>
            <person name="Jiang X."/>
            <person name="Yin X."/>
            <person name="Woodcroft B.J."/>
            <person name="Tyson G.W."/>
            <person name="Hugenholtz P."/>
            <person name="Polz M.F."/>
            <person name="Zhang T."/>
        </authorList>
    </citation>
    <scope>NUCLEOTIDE SEQUENCE</scope>
    <source>
        <strain evidence="2">HKST-UBA15</strain>
    </source>
</reference>
<feature type="transmembrane region" description="Helical" evidence="1">
    <location>
        <begin position="23"/>
        <end position="42"/>
    </location>
</feature>
<feature type="transmembrane region" description="Helical" evidence="1">
    <location>
        <begin position="289"/>
        <end position="306"/>
    </location>
</feature>
<reference evidence="2" key="1">
    <citation type="submission" date="2020-04" db="EMBL/GenBank/DDBJ databases">
        <authorList>
            <person name="Zhang T."/>
        </authorList>
    </citation>
    <scope>NUCLEOTIDE SEQUENCE</scope>
    <source>
        <strain evidence="2">HKST-UBA15</strain>
    </source>
</reference>
<evidence type="ECO:0000313" key="3">
    <source>
        <dbReference type="Proteomes" id="UP000745577"/>
    </source>
</evidence>
<evidence type="ECO:0000256" key="1">
    <source>
        <dbReference type="SAM" id="Phobius"/>
    </source>
</evidence>
<feature type="transmembrane region" description="Helical" evidence="1">
    <location>
        <begin position="196"/>
        <end position="216"/>
    </location>
</feature>
<feature type="transmembrane region" description="Helical" evidence="1">
    <location>
        <begin position="259"/>
        <end position="277"/>
    </location>
</feature>
<name>A0A955I6L8_9BACT</name>
<evidence type="ECO:0000313" key="2">
    <source>
        <dbReference type="EMBL" id="MCA9379725.1"/>
    </source>
</evidence>
<dbReference type="Pfam" id="PF10060">
    <property type="entry name" value="DUF2298"/>
    <property type="match status" value="1"/>
</dbReference>
<evidence type="ECO:0008006" key="4">
    <source>
        <dbReference type="Google" id="ProtNLM"/>
    </source>
</evidence>
<organism evidence="2 3">
    <name type="scientific">Candidatus Dojkabacteria bacterium</name>
    <dbReference type="NCBI Taxonomy" id="2099670"/>
    <lineage>
        <taxon>Bacteria</taxon>
        <taxon>Candidatus Dojkabacteria</taxon>
    </lineage>
</organism>
<keyword evidence="1" id="KW-0812">Transmembrane</keyword>
<dbReference type="EMBL" id="JAGQLL010000008">
    <property type="protein sequence ID" value="MCA9379725.1"/>
    <property type="molecule type" value="Genomic_DNA"/>
</dbReference>
<comment type="caution">
    <text evidence="2">The sequence shown here is derived from an EMBL/GenBank/DDBJ whole genome shotgun (WGS) entry which is preliminary data.</text>
</comment>
<keyword evidence="1" id="KW-1133">Transmembrane helix</keyword>
<proteinExistence type="predicted"/>
<feature type="transmembrane region" description="Helical" evidence="1">
    <location>
        <begin position="415"/>
        <end position="436"/>
    </location>
</feature>
<feature type="transmembrane region" description="Helical" evidence="1">
    <location>
        <begin position="456"/>
        <end position="476"/>
    </location>
</feature>
<protein>
    <recommendedName>
        <fullName evidence="4">YYY domain-containing protein</fullName>
    </recommendedName>
</protein>
<sequence length="677" mass="78179">MFAFGIIGLPITSHIFKNWKDKGYAFSKFIGLFSFGIVWWFFSAIKILPYTQYVGWALFVLAILGSLYWIYKTKFKITKYMIMEELLFLGTIVIWTYIRSFNPRAEGTEKMMNLAFMNSINRTENFPPLDPWLAQGGNINYYYIGHYLFAIIGKLGNIAISYVYNYALVTIIAQTFTGLFAIFMELFKKGKEWIKITFALIGAAWISYAGNLHMAYNWFLAYFKGEEFTYFFPDSTRIIEFTINEYPAYSIVLGDVHGHYLALPFLVIVLALAMVALGKKIGTKSKIKFNLLISPLIIGLYGINSWDMITALFAFTLIHLYQTVGLKDALETKIKYFLIAEVTLLVPGLILMLPYIIHYSPAVGPEGGFPVGIVPFKTKSAPLPWMQFWFQFLIAPFLFMIALWLKIVKESALKLFPVLLTIIAISLIIGVEFLYIKDIFDISNKPYFRTNTVFKFYYHAWVIFGVAAVSFIYAILNSEAVKTKSRLRKLQAPYKYFVFSLSSLIFIMTFVYIFVAVDDFYPTDNKDIVQTMDGIDYIRKEKPADYKAITWLRQNIEGQPVILEEVGDAYTYSARVSSTTGLPTVMGWPTHEWQWRGSSEDAFARKTEVQNFYNGNTTEDMDREFISKYKVELIFVGNKERESYSQIDEERIKSFGEVVYDEDDTFIIRVNDSYLES</sequence>
<dbReference type="PANTHER" id="PTHR10790:SF51">
    <property type="entry name" value="TETRATRICOPEPTIDE REPEAT PROTEIN"/>
    <property type="match status" value="1"/>
</dbReference>
<feature type="transmembrane region" description="Helical" evidence="1">
    <location>
        <begin position="388"/>
        <end position="408"/>
    </location>
</feature>